<organism evidence="1 2">
    <name type="scientific">Flavobacterium croceum DSM 17960</name>
    <dbReference type="NCBI Taxonomy" id="1121886"/>
    <lineage>
        <taxon>Bacteria</taxon>
        <taxon>Pseudomonadati</taxon>
        <taxon>Bacteroidota</taxon>
        <taxon>Flavobacteriia</taxon>
        <taxon>Flavobacteriales</taxon>
        <taxon>Flavobacteriaceae</taxon>
        <taxon>Flavobacterium</taxon>
    </lineage>
</organism>
<evidence type="ECO:0000313" key="1">
    <source>
        <dbReference type="EMBL" id="POS02497.1"/>
    </source>
</evidence>
<comment type="caution">
    <text evidence="1">The sequence shown here is derived from an EMBL/GenBank/DDBJ whole genome shotgun (WGS) entry which is preliminary data.</text>
</comment>
<dbReference type="RefSeq" id="WP_103725161.1">
    <property type="nucleotide sequence ID" value="NZ_PQNY01000003.1"/>
</dbReference>
<reference evidence="1 2" key="1">
    <citation type="submission" date="2018-01" db="EMBL/GenBank/DDBJ databases">
        <title>Genomic Encyclopedia of Type Strains, Phase I: the one thousand microbial genomes (KMG-I) project.</title>
        <authorList>
            <person name="Goeker M."/>
        </authorList>
    </citation>
    <scope>NUCLEOTIDE SEQUENCE [LARGE SCALE GENOMIC DNA]</scope>
    <source>
        <strain evidence="1 2">DSM 17960</strain>
    </source>
</reference>
<sequence>MREDFLHYIWNAKKIQAENLITAQNDTLRILSFGQYLQQSGPDIFNAKIELNNQIWAGNIEIHVKSSDWYIHKHEQNENYDNVILHVVWEHDVAVFRKDNTEIPVLELKNYVDDMVLKNYENLIVAKPFIYCEKDIAHVDTFILESYKERLFIERLQQKCEPIFELLNQNNNDWEATLFCLLAKNFGLNTNGTIFYKTALSIPFLILQKEAVDIGYLEALLFGQAQMLPQTPHDLYTKELQSWYEYLVLKYKIDKPILPPVSYYKHRPDNFPTIRLAQLAMLYYKERNVFSKLIESKSIQEIKQVLSIQASTYWDTHYTFDKQSLKKAKKLSASFIDLLIINTIIPLKFAFATVQKQDIETEIFSLISTIPAEKNSILDKFKALNLDIKTAKDTQSLLHLKKNYCDLKKCLQCTIGLQVLKKII</sequence>
<protein>
    <submittedName>
        <fullName evidence="1">Uncharacterized protein DUF2851</fullName>
    </submittedName>
</protein>
<evidence type="ECO:0000313" key="2">
    <source>
        <dbReference type="Proteomes" id="UP000237056"/>
    </source>
</evidence>
<dbReference type="EMBL" id="PQNY01000003">
    <property type="protein sequence ID" value="POS02497.1"/>
    <property type="molecule type" value="Genomic_DNA"/>
</dbReference>
<accession>A0A2S4N9Y6</accession>
<gene>
    <name evidence="1" type="ORF">Q361_1033</name>
</gene>
<name>A0A2S4N9Y6_9FLAO</name>
<dbReference type="AlphaFoldDB" id="A0A2S4N9Y6"/>
<dbReference type="Pfam" id="PF11013">
    <property type="entry name" value="DUF2851"/>
    <property type="match status" value="1"/>
</dbReference>
<dbReference type="Proteomes" id="UP000237056">
    <property type="component" value="Unassembled WGS sequence"/>
</dbReference>
<keyword evidence="2" id="KW-1185">Reference proteome</keyword>
<dbReference type="OrthoDB" id="1005072at2"/>
<proteinExistence type="predicted"/>
<dbReference type="InterPro" id="IPR021272">
    <property type="entry name" value="DUF2851"/>
</dbReference>